<reference evidence="1 2" key="1">
    <citation type="submission" date="2023-03" db="EMBL/GenBank/DDBJ databases">
        <title>WGS of Gossypium arboreum.</title>
        <authorList>
            <person name="Yu D."/>
        </authorList>
    </citation>
    <scope>NUCLEOTIDE SEQUENCE [LARGE SCALE GENOMIC DNA]</scope>
    <source>
        <tissue evidence="1">Leaf</tissue>
    </source>
</reference>
<comment type="caution">
    <text evidence="1">The sequence shown here is derived from an EMBL/GenBank/DDBJ whole genome shotgun (WGS) entry which is preliminary data.</text>
</comment>
<accession>A0ABR0PXU0</accession>
<dbReference type="Proteomes" id="UP001358586">
    <property type="component" value="Chromosome 5"/>
</dbReference>
<gene>
    <name evidence="1" type="ORF">PVK06_015533</name>
</gene>
<keyword evidence="2" id="KW-1185">Reference proteome</keyword>
<sequence length="87" mass="9763">MFLRLAERFETQRSARVELSKGPLVQKEMLPFDDLLLLAIPKCLYGALQYFTNPTPFFMVGSPGEAAGGGGFLQAFQIPFSMVLWLF</sequence>
<organism evidence="1 2">
    <name type="scientific">Gossypium arboreum</name>
    <name type="common">Tree cotton</name>
    <name type="synonym">Gossypium nanking</name>
    <dbReference type="NCBI Taxonomy" id="29729"/>
    <lineage>
        <taxon>Eukaryota</taxon>
        <taxon>Viridiplantae</taxon>
        <taxon>Streptophyta</taxon>
        <taxon>Embryophyta</taxon>
        <taxon>Tracheophyta</taxon>
        <taxon>Spermatophyta</taxon>
        <taxon>Magnoliopsida</taxon>
        <taxon>eudicotyledons</taxon>
        <taxon>Gunneridae</taxon>
        <taxon>Pentapetalae</taxon>
        <taxon>rosids</taxon>
        <taxon>malvids</taxon>
        <taxon>Malvales</taxon>
        <taxon>Malvaceae</taxon>
        <taxon>Malvoideae</taxon>
        <taxon>Gossypium</taxon>
    </lineage>
</organism>
<name>A0ABR0PXU0_GOSAR</name>
<dbReference type="EMBL" id="JARKNE010000005">
    <property type="protein sequence ID" value="KAK5831734.1"/>
    <property type="molecule type" value="Genomic_DNA"/>
</dbReference>
<proteinExistence type="predicted"/>
<evidence type="ECO:0000313" key="2">
    <source>
        <dbReference type="Proteomes" id="UP001358586"/>
    </source>
</evidence>
<evidence type="ECO:0000313" key="1">
    <source>
        <dbReference type="EMBL" id="KAK5831734.1"/>
    </source>
</evidence>
<protein>
    <submittedName>
        <fullName evidence="1">Uncharacterized protein</fullName>
    </submittedName>
</protein>